<evidence type="ECO:0000313" key="6">
    <source>
        <dbReference type="EMBL" id="CAF0747765.1"/>
    </source>
</evidence>
<reference evidence="6" key="1">
    <citation type="submission" date="2021-02" db="EMBL/GenBank/DDBJ databases">
        <authorList>
            <person name="Nowell W R."/>
        </authorList>
    </citation>
    <scope>NUCLEOTIDE SEQUENCE</scope>
</reference>
<dbReference type="PANTHER" id="PTHR22746:SF10">
    <property type="entry name" value="GUANINE NUCLEOTIDE EXCHANGE FACTOR SUBUNIT RIC1"/>
    <property type="match status" value="1"/>
</dbReference>
<feature type="compositionally biased region" description="Low complexity" evidence="4">
    <location>
        <begin position="2564"/>
        <end position="2583"/>
    </location>
</feature>
<dbReference type="OrthoDB" id="67540at2759"/>
<evidence type="ECO:0000313" key="7">
    <source>
        <dbReference type="Proteomes" id="UP000663882"/>
    </source>
</evidence>
<dbReference type="Proteomes" id="UP000663882">
    <property type="component" value="Unassembled WGS sequence"/>
</dbReference>
<evidence type="ECO:0000259" key="5">
    <source>
        <dbReference type="PROSITE" id="PS50235"/>
    </source>
</evidence>
<comment type="caution">
    <text evidence="6">The sequence shown here is derived from an EMBL/GenBank/DDBJ whole genome shotgun (WGS) entry which is preliminary data.</text>
</comment>
<feature type="compositionally biased region" description="Polar residues" evidence="4">
    <location>
        <begin position="2937"/>
        <end position="2951"/>
    </location>
</feature>
<feature type="compositionally biased region" description="Polar residues" evidence="4">
    <location>
        <begin position="3012"/>
        <end position="3021"/>
    </location>
</feature>
<dbReference type="InterPro" id="IPR009771">
    <property type="entry name" value="RIC1_C"/>
</dbReference>
<dbReference type="GO" id="GO:0004843">
    <property type="term" value="F:cysteine-type deubiquitinase activity"/>
    <property type="evidence" value="ECO:0007669"/>
    <property type="project" value="InterPro"/>
</dbReference>
<protein>
    <recommendedName>
        <fullName evidence="3">Protein RIC1 homolog</fullName>
    </recommendedName>
</protein>
<feature type="region of interest" description="Disordered" evidence="4">
    <location>
        <begin position="2527"/>
        <end position="2627"/>
    </location>
</feature>
<gene>
    <name evidence="6" type="ORF">RFH988_LOCUS1113</name>
</gene>
<dbReference type="GO" id="GO:0006886">
    <property type="term" value="P:intracellular protein transport"/>
    <property type="evidence" value="ECO:0007669"/>
    <property type="project" value="InterPro"/>
</dbReference>
<feature type="compositionally biased region" description="Polar residues" evidence="4">
    <location>
        <begin position="2488"/>
        <end position="2513"/>
    </location>
</feature>
<feature type="region of interest" description="Disordered" evidence="4">
    <location>
        <begin position="2937"/>
        <end position="3021"/>
    </location>
</feature>
<sequence length="3165" mass="358492">MKRLNIRTINGSIHNGHLEHRYRKIQNRAAAAIDAFNEDGESLELVAHLHRISIDQIQKDLYGEPSEIKKRFGIQSTVKLEKTLKTCLKEINKGVNKALVAVAYHVPYTLICSLENNNNIREAATKFLIDIRKKLNCMNLATIDKMIDISSSPKECTKLKSLNETSLHAINDQEIITSSTITNEPLPCTTSKHIVNIFSPYKFVKEKWKSIKIPGDGLSNHDQYGKSKNLCYINSIVQCLANTAPFVEWLLQNCAPDECQLMAMNKFCSFCTLHGIIRDIHREPRNKYNSLNSPHATAEPFAQQIEQLSPTFTFGEQGDPSEFLIFLLDRLVSCLTINEAVVDINSSIQPIQQIFGLNMVSIIECKICSKRSSVDTWESILSLPISSYSNLSESLSAYFSIEELKNGDLYSCSNCGKRVPSNKIFKINKESPVIFFHLKRFDHDVKLNSTRKINVVIAYPETITLDYYFDETSRQSNKENEDYSFIYKLNSVIVHQGEYVTNGHVFAYVRAPDGYWYKADDELVTPVHLDSVLNHKDAYILCYVKMPQDSIYLSDDEPISSPIHSSSILISSTPTVFSYKCFDKACDIYEDKTSLSDEESIPSNNCMDIASIDDNSFSDTNSSNLNDIFSDNSLIQQRSTQRESMTLSTSIDTSSIQLDEDDQDSQVENDFVAKLPPSHQFNLRSVDLAKLQVIRTEKNNNKKKRLLEKMGLIDESANKTTKKKKKFITKQINTFKAMVGNVISNEGPSMHIESTIEKKSNVDVTYFYILLPYLKQLNKFCGLCVRNCTFGATNDAHHTYRSLAMWCIALLIHTLTWNEFLHNWTLITIDEEQQANSIDSPFKSTITKLFYDILRLYSISIKQVHDRSSRGILRWFKYLIVSFMPTTPIWSNLLLGNLSRHSRQIIHSLESITTTNEEQLTTAISERRMCIVKRIQLVPDMMIMIDEYWNTLLGYSTSNDHTIFIDEQRLKPIEERWREKVSRRGAGFYTKRPSEPIVNDLISCLLTPQVNINENLKLPVLSPIWLDVAIGILLSVGNDNPDRHVYMSSLKNSSPLLSKILKFLKQWLNLPNKTIRSTNIDISSLNIQLNDPFEQSSFILENILIPLLPCQMIIYKIHECNRCKLTTKIRSSITSIPINSSTTGLYLEQNLFAYFAPTQSDLVCSNCNTATMRRIEVQQWPQVLLLNFNNLKQVTRPRRPSSMLSLGQFSSWNAIGFPSSSIYHLTCFNSIIKSGDYETIVRTTKVKKSWRTSHHHTKTIGEGEQFQRLYAHSRTLVFERIFVANKYNLVHAIIQGTGLKCSSLINDAPQSISIQDALEIIQSHPLLSDLNNTLIANVKTKYICDFCHQLINSFEEQSSTIFLFKSISSNDLVAYPALFNINYENVSKKYCTNCNHSIENAVMNVHQQVFLKCPYYLISSTTATPSTDTTTTPSTDTTTTPSTDTTTTPSTDTTTTPSTDTTPVPSRNTTTALTNTTTPSTIHNNITINSSQMRIISQINLNGVQRLIIADDEVNMYFPIGSFRSFSLPIEESYEIIFIRTTRDRLKLVLLTPTVISIWLTKPSTLVGFVRRSENSIAVHGENVFAEWRNDTQKLALSTTKGYIIYYKVVIDKPKASFFGSTNDEDPCEYLIRLNTEAQFVFPMVRIKLTHDSALHVDSNIQGLTNLGPDLLVADDKGYLYRISWDGIIHQHLTLCLSTLSYTTSLNADRVFKIHKLDRYAKYIEFSSLLNGIGIVFNDGTSGLIICETSKFEPQQCQCIVIQPTNDEKIWKTHCCVALNAIYQLLAFGSTNGQGLVYYIDELTASLQLAFKIQLSVENFPDLVENLGALYSMKWSPDYRVLCTLWENGAFAIWTVFGILLHCSHSSEQSLDPMQSYGLCHVIEWGPDGYTLWVASHKSSVSLSTFTDDDVEVPIQDSSQIILLNFLKSSVINNPHSGSIEHLLLQSEDKVYLYLSGNQQSTNGNNNGLSISVGCDVGWQVIQLPQLYIHNNWPIKFACIDNTGQYLAVAGQHGFVHLSLFTRKWKLFGNAGQERDIRVVGGLLWWKEFILCGCTSTSENRDEIRLYSRLTNLDNQFSNVTRLQSPIICLNIYDDTLIVFAYDLHIMLYALERKEGKPVPNAFMVKLHEISVEAYVPHAVFVPFIGLTSLRTDSGLPQANTSSSNDNTPQSILINVCGRLLLLQQERGGSSLVLQKPSKKNSLQSVTFLPPVMIAACVECIWTISQQNSTNPYLSNALWLCCGLHGMKVWLPLYRKVDEPIFQSHRIMLTFGLTIYPLAVVVEEAVILGAMAEFENFNSKIFCSITKTTQVFLNHVFQELIRKNLDFDALQIAQTCKSIPHFSHVLELLLHKVLEEEATSTQPIPDPLLPRVTDFIKLFPQFLRIVSHCARKTEVALWPCLFSRSIIGDPKKLFQQCLTNNNLETAASYLIIIQNLEKSEISQKFAQVLLEHALDHDKWELATDILRFIRSIDPQDLNNDEYFRTINTRFPPSTTSNRVSNSLTQKSPLSPNRETLKFSYVTNMRQRTPSVASTMTNTSTITTIPEAPPLPTSLNTTKPKTSWPSGSTVVNNNSSNVTTPNSPLESLNNSTTETRRRKASSSDNKSPKKDSDTQQQQQQHFQSFDSFDGSLPQSPITSLSIHFIQRTLNQHALKAISKGRLRHLGYMAANIADFDLLNWLKNHKHESELIVSNYPETLKALHMEFNWPFPVLLSSTVYFNPIYLDNDSVASSTDNNGHHSDSGLGTNDRNGDQDEKYSTQVSRATSKEEMNVNLTPKKHKDFLETLSLTSETSSMPIDNEFDDLLNNHDIESLSQELANRGPQLCEKQIRYLYDIFLMADCYDWSFLLSLILKSQAMITQVMNATRIQDLSTQIFALQRGLVELETWAESECPEYKPLLLFVRNQAQTLINQRRTNLPSSFQSVSTKKLVHSNQDNEFLSLKQTHTNNNRSETTRKKLSSRNRTNSATDSNQQTFTFDSLSNNTQQTNNKNNRDTSPSLHTRRFSDDIVFPSSPSSDIVEQSLFSPGSVRARTISSIQEDKNLPSVIKKQKSLSTSSTDHQPPPSPPKRLDIRLSSGKTVDTSDFIHTDHEHSSSTNHLINPHIEVSHNQQQQNQLSNETARDKLLQSVYVNNINTNIPSLSESLTNGTNYHTPASESSSNCVLS</sequence>
<dbReference type="GO" id="GO:0000139">
    <property type="term" value="C:Golgi membrane"/>
    <property type="evidence" value="ECO:0007669"/>
    <property type="project" value="TreeGrafter"/>
</dbReference>
<feature type="compositionally biased region" description="Low complexity" evidence="4">
    <location>
        <begin position="2533"/>
        <end position="2544"/>
    </location>
</feature>
<evidence type="ECO:0000256" key="1">
    <source>
        <dbReference type="ARBA" id="ARBA00004370"/>
    </source>
</evidence>
<feature type="region of interest" description="Disordered" evidence="4">
    <location>
        <begin position="2732"/>
        <end position="2768"/>
    </location>
</feature>
<dbReference type="SUPFAM" id="SSF101908">
    <property type="entry name" value="Putative isomerase YbhE"/>
    <property type="match status" value="1"/>
</dbReference>
<evidence type="ECO:0000256" key="2">
    <source>
        <dbReference type="ARBA" id="ARBA00023136"/>
    </source>
</evidence>
<dbReference type="GO" id="GO:0042147">
    <property type="term" value="P:retrograde transport, endosome to Golgi"/>
    <property type="evidence" value="ECO:0007669"/>
    <property type="project" value="TreeGrafter"/>
</dbReference>
<dbReference type="Pfam" id="PF07064">
    <property type="entry name" value="RIC1"/>
    <property type="match status" value="1"/>
</dbReference>
<evidence type="ECO:0000256" key="3">
    <source>
        <dbReference type="ARBA" id="ARBA00029879"/>
    </source>
</evidence>
<dbReference type="InterPro" id="IPR040096">
    <property type="entry name" value="Ric1"/>
</dbReference>
<dbReference type="SUPFAM" id="SSF54001">
    <property type="entry name" value="Cysteine proteinases"/>
    <property type="match status" value="1"/>
</dbReference>
<feature type="domain" description="USP" evidence="5">
    <location>
        <begin position="216"/>
        <end position="546"/>
    </location>
</feature>
<dbReference type="GO" id="GO:0005829">
    <property type="term" value="C:cytosol"/>
    <property type="evidence" value="ECO:0007669"/>
    <property type="project" value="TreeGrafter"/>
</dbReference>
<proteinExistence type="predicted"/>
<evidence type="ECO:0000256" key="4">
    <source>
        <dbReference type="SAM" id="MobiDB-lite"/>
    </source>
</evidence>
<dbReference type="InterPro" id="IPR001394">
    <property type="entry name" value="Peptidase_C19_UCH"/>
</dbReference>
<organism evidence="6 7">
    <name type="scientific">Rotaria sordida</name>
    <dbReference type="NCBI Taxonomy" id="392033"/>
    <lineage>
        <taxon>Eukaryota</taxon>
        <taxon>Metazoa</taxon>
        <taxon>Spiralia</taxon>
        <taxon>Gnathifera</taxon>
        <taxon>Rotifera</taxon>
        <taxon>Eurotatoria</taxon>
        <taxon>Bdelloidea</taxon>
        <taxon>Philodinida</taxon>
        <taxon>Philodinidae</taxon>
        <taxon>Rotaria</taxon>
    </lineage>
</organism>
<dbReference type="InterPro" id="IPR038765">
    <property type="entry name" value="Papain-like_cys_pep_sf"/>
</dbReference>
<dbReference type="Pfam" id="PF25440">
    <property type="entry name" value="Beta-prop_RIC1_2nd"/>
    <property type="match status" value="1"/>
</dbReference>
<accession>A0A813P583</accession>
<feature type="region of interest" description="Disordered" evidence="4">
    <location>
        <begin position="2488"/>
        <end position="2514"/>
    </location>
</feature>
<dbReference type="Gene3D" id="3.90.70.10">
    <property type="entry name" value="Cysteine proteinases"/>
    <property type="match status" value="1"/>
</dbReference>
<feature type="compositionally biased region" description="Polar residues" evidence="4">
    <location>
        <begin position="2961"/>
        <end position="2981"/>
    </location>
</feature>
<dbReference type="Pfam" id="PF00443">
    <property type="entry name" value="UCH"/>
    <property type="match status" value="1"/>
</dbReference>
<dbReference type="GO" id="GO:0034066">
    <property type="term" value="C:Ric1-Rgp1 guanyl-nucleotide exchange factor complex"/>
    <property type="evidence" value="ECO:0007669"/>
    <property type="project" value="InterPro"/>
</dbReference>
<feature type="region of interest" description="Disordered" evidence="4">
    <location>
        <begin position="3040"/>
        <end position="3073"/>
    </location>
</feature>
<dbReference type="PROSITE" id="PS50235">
    <property type="entry name" value="USP_3"/>
    <property type="match status" value="1"/>
</dbReference>
<keyword evidence="2" id="KW-0472">Membrane</keyword>
<feature type="compositionally biased region" description="Low complexity" evidence="4">
    <location>
        <begin position="2613"/>
        <end position="2627"/>
    </location>
</feature>
<dbReference type="PANTHER" id="PTHR22746">
    <property type="entry name" value="RAB6A-GEF COMPLEX PARTNER PROTEIN 1"/>
    <property type="match status" value="1"/>
</dbReference>
<name>A0A813P583_9BILA</name>
<dbReference type="EMBL" id="CAJNOO010000021">
    <property type="protein sequence ID" value="CAF0747765.1"/>
    <property type="molecule type" value="Genomic_DNA"/>
</dbReference>
<feature type="region of interest" description="Disordered" evidence="4">
    <location>
        <begin position="1424"/>
        <end position="1478"/>
    </location>
</feature>
<feature type="region of interest" description="Disordered" evidence="4">
    <location>
        <begin position="3143"/>
        <end position="3165"/>
    </location>
</feature>
<dbReference type="GO" id="GO:0016579">
    <property type="term" value="P:protein deubiquitination"/>
    <property type="evidence" value="ECO:0007669"/>
    <property type="project" value="InterPro"/>
</dbReference>
<dbReference type="InterPro" id="IPR028889">
    <property type="entry name" value="USP"/>
</dbReference>
<comment type="subcellular location">
    <subcellularLocation>
        <location evidence="1">Membrane</location>
    </subcellularLocation>
</comment>
<feature type="compositionally biased region" description="Polar residues" evidence="4">
    <location>
        <begin position="2552"/>
        <end position="2563"/>
    </location>
</feature>